<protein>
    <submittedName>
        <fullName evidence="2">RHS repeat-associated core domain-containing protein</fullName>
    </submittedName>
</protein>
<reference evidence="2" key="1">
    <citation type="submission" date="2023-12" db="EMBL/GenBank/DDBJ databases">
        <title>Fervidustalea candida gen. nov., sp. nov., a novel member of the family Paenibacillaceae isolated from a geothermal area.</title>
        <authorList>
            <person name="Li W.-J."/>
            <person name="Jiao J.-Y."/>
            <person name="Chen Y."/>
        </authorList>
    </citation>
    <scope>NUCLEOTIDE SEQUENCE</scope>
    <source>
        <strain evidence="2">SYSU GA230002</strain>
    </source>
</reference>
<dbReference type="InterPro" id="IPR050708">
    <property type="entry name" value="T6SS_VgrG/RHS"/>
</dbReference>
<sequence>TVAVEQEPTEDITTELVKLNPYRYAGYYWDRKTQYYYLQARYYDPRNGRFLSADTYRGEIQNPLSLHLYAYAFNNPVNYVDPTGHMSFKAWWYELAGESVGFSSEFVKQSIDSVKSVGALFKRETYEAIGRLITAIKNHEITLEDLKYLVPDEVRNAVIYQLNHEEEILYGDPSAEEAYQYGVQEGIVSGYVAALVVVPGALAKFIKQSSRIAKIMFDKSKGKIKEAYESAKATTEGTGKVVGSLDGLTSAEKTVINDLVSQGKTVEVIPKTTASKTPDFLVDGVKTELKTLENPNINTGITRIQKGFKQGAETVIIDGRSAGLSTEQAQQIINRAKGTYSDKTLPGKVEIWTNDGTITFP</sequence>
<organism evidence="2 3">
    <name type="scientific">Ferviditalea candida</name>
    <dbReference type="NCBI Taxonomy" id="3108399"/>
    <lineage>
        <taxon>Bacteria</taxon>
        <taxon>Bacillati</taxon>
        <taxon>Bacillota</taxon>
        <taxon>Bacilli</taxon>
        <taxon>Bacillales</taxon>
        <taxon>Paenibacillaceae</taxon>
        <taxon>Ferviditalea</taxon>
    </lineage>
</organism>
<dbReference type="Pfam" id="PF18451">
    <property type="entry name" value="CdiA_C"/>
    <property type="match status" value="1"/>
</dbReference>
<dbReference type="PANTHER" id="PTHR32305">
    <property type="match status" value="1"/>
</dbReference>
<feature type="domain" description="tRNA nuclease CdiA C-terminal" evidence="1">
    <location>
        <begin position="276"/>
        <end position="358"/>
    </location>
</feature>
<gene>
    <name evidence="2" type="ORF">VF724_21010</name>
</gene>
<comment type="caution">
    <text evidence="2">The sequence shown here is derived from an EMBL/GenBank/DDBJ whole genome shotgun (WGS) entry which is preliminary data.</text>
</comment>
<evidence type="ECO:0000313" key="2">
    <source>
        <dbReference type="EMBL" id="MEB3104094.1"/>
    </source>
</evidence>
<name>A0ABU5ZNK1_9BACL</name>
<dbReference type="Gene3D" id="3.40.1350.120">
    <property type="match status" value="1"/>
</dbReference>
<dbReference type="InterPro" id="IPR040559">
    <property type="entry name" value="CdiA_C"/>
</dbReference>
<dbReference type="NCBIfam" id="TIGR03696">
    <property type="entry name" value="Rhs_assc_core"/>
    <property type="match status" value="1"/>
</dbReference>
<dbReference type="InterPro" id="IPR022385">
    <property type="entry name" value="Rhs_assc_core"/>
</dbReference>
<dbReference type="Proteomes" id="UP001310386">
    <property type="component" value="Unassembled WGS sequence"/>
</dbReference>
<evidence type="ECO:0000313" key="3">
    <source>
        <dbReference type="Proteomes" id="UP001310386"/>
    </source>
</evidence>
<dbReference type="Gene3D" id="2.180.10.10">
    <property type="entry name" value="RHS repeat-associated core"/>
    <property type="match status" value="1"/>
</dbReference>
<dbReference type="RefSeq" id="WP_371756220.1">
    <property type="nucleotide sequence ID" value="NZ_JAYJLD010000095.1"/>
</dbReference>
<keyword evidence="3" id="KW-1185">Reference proteome</keyword>
<accession>A0ABU5ZNK1</accession>
<feature type="non-terminal residue" evidence="2">
    <location>
        <position position="1"/>
    </location>
</feature>
<dbReference type="EMBL" id="JAYJLD010000095">
    <property type="protein sequence ID" value="MEB3104094.1"/>
    <property type="molecule type" value="Genomic_DNA"/>
</dbReference>
<evidence type="ECO:0000259" key="1">
    <source>
        <dbReference type="Pfam" id="PF18451"/>
    </source>
</evidence>
<dbReference type="PANTHER" id="PTHR32305:SF15">
    <property type="entry name" value="PROTEIN RHSA-RELATED"/>
    <property type="match status" value="1"/>
</dbReference>
<proteinExistence type="predicted"/>